<dbReference type="AlphaFoldDB" id="X0XCK2"/>
<accession>X0XCK2</accession>
<sequence length="54" mass="6092">NDIFDIYYVSHLSQADGLVAVDKRLVQPLAKAAFPSKDVFGSINDVPYRYCKEN</sequence>
<dbReference type="EMBL" id="BARS01044156">
    <property type="protein sequence ID" value="GAG33142.1"/>
    <property type="molecule type" value="Genomic_DNA"/>
</dbReference>
<organism evidence="1">
    <name type="scientific">marine sediment metagenome</name>
    <dbReference type="NCBI Taxonomy" id="412755"/>
    <lineage>
        <taxon>unclassified sequences</taxon>
        <taxon>metagenomes</taxon>
        <taxon>ecological metagenomes</taxon>
    </lineage>
</organism>
<proteinExistence type="predicted"/>
<evidence type="ECO:0000313" key="1">
    <source>
        <dbReference type="EMBL" id="GAG33142.1"/>
    </source>
</evidence>
<gene>
    <name evidence="1" type="ORF">S01H1_66757</name>
</gene>
<name>X0XCK2_9ZZZZ</name>
<protein>
    <submittedName>
        <fullName evidence="1">Uncharacterized protein</fullName>
    </submittedName>
</protein>
<comment type="caution">
    <text evidence="1">The sequence shown here is derived from an EMBL/GenBank/DDBJ whole genome shotgun (WGS) entry which is preliminary data.</text>
</comment>
<feature type="non-terminal residue" evidence="1">
    <location>
        <position position="1"/>
    </location>
</feature>
<reference evidence="1" key="1">
    <citation type="journal article" date="2014" name="Front. Microbiol.">
        <title>High frequency of phylogenetically diverse reductive dehalogenase-homologous genes in deep subseafloor sedimentary metagenomes.</title>
        <authorList>
            <person name="Kawai M."/>
            <person name="Futagami T."/>
            <person name="Toyoda A."/>
            <person name="Takaki Y."/>
            <person name="Nishi S."/>
            <person name="Hori S."/>
            <person name="Arai W."/>
            <person name="Tsubouchi T."/>
            <person name="Morono Y."/>
            <person name="Uchiyama I."/>
            <person name="Ito T."/>
            <person name="Fujiyama A."/>
            <person name="Inagaki F."/>
            <person name="Takami H."/>
        </authorList>
    </citation>
    <scope>NUCLEOTIDE SEQUENCE</scope>
    <source>
        <strain evidence="1">Expedition CK06-06</strain>
    </source>
</reference>